<name>A0A5C6LLJ2_9BACT</name>
<comment type="subcellular location">
    <subcellularLocation>
        <location evidence="1">Cell outer membrane</location>
    </subcellularLocation>
</comment>
<comment type="similarity">
    <text evidence="2">Belongs to the SusD family.</text>
</comment>
<gene>
    <name evidence="7" type="ORF">FEF09_24660</name>
</gene>
<evidence type="ECO:0000256" key="4">
    <source>
        <dbReference type="ARBA" id="ARBA00023136"/>
    </source>
</evidence>
<dbReference type="Pfam" id="PF07980">
    <property type="entry name" value="SusD_RagB"/>
    <property type="match status" value="1"/>
</dbReference>
<evidence type="ECO:0000256" key="5">
    <source>
        <dbReference type="ARBA" id="ARBA00023237"/>
    </source>
</evidence>
<dbReference type="RefSeq" id="WP_146307594.1">
    <property type="nucleotide sequence ID" value="NZ_VOHS01000040.1"/>
</dbReference>
<evidence type="ECO:0000313" key="7">
    <source>
        <dbReference type="EMBL" id="TWV95183.1"/>
    </source>
</evidence>
<dbReference type="Proteomes" id="UP000318815">
    <property type="component" value="Unassembled WGS sequence"/>
</dbReference>
<dbReference type="InterPro" id="IPR012944">
    <property type="entry name" value="SusD_RagB_dom"/>
</dbReference>
<feature type="non-terminal residue" evidence="7">
    <location>
        <position position="1"/>
    </location>
</feature>
<dbReference type="OrthoDB" id="5694214at2"/>
<comment type="caution">
    <text evidence="7">The sequence shown here is derived from an EMBL/GenBank/DDBJ whole genome shotgun (WGS) entry which is preliminary data.</text>
</comment>
<dbReference type="GO" id="GO:0009279">
    <property type="term" value="C:cell outer membrane"/>
    <property type="evidence" value="ECO:0007669"/>
    <property type="project" value="UniProtKB-SubCell"/>
</dbReference>
<keyword evidence="8" id="KW-1185">Reference proteome</keyword>
<dbReference type="SUPFAM" id="SSF48452">
    <property type="entry name" value="TPR-like"/>
    <property type="match status" value="1"/>
</dbReference>
<organism evidence="7 8">
    <name type="scientific">Chitinophaga pinensis</name>
    <dbReference type="NCBI Taxonomy" id="79329"/>
    <lineage>
        <taxon>Bacteria</taxon>
        <taxon>Pseudomonadati</taxon>
        <taxon>Bacteroidota</taxon>
        <taxon>Chitinophagia</taxon>
        <taxon>Chitinophagales</taxon>
        <taxon>Chitinophagaceae</taxon>
        <taxon>Chitinophaga</taxon>
    </lineage>
</organism>
<dbReference type="Gene3D" id="1.25.40.390">
    <property type="match status" value="1"/>
</dbReference>
<sequence>YTTVFRLAEMYLIRAECRLAAGQLPGAIEDIDMIRRRAQLPLIAETRPLITAEELAASYCMKKELNYLQKGASLV</sequence>
<reference evidence="7 8" key="1">
    <citation type="submission" date="2019-08" db="EMBL/GenBank/DDBJ databases">
        <title>Whole genome sequencing of chitin degrading bacteria Chitinophaga pinensis YS16.</title>
        <authorList>
            <person name="Singh R.P."/>
            <person name="Manchanda G."/>
            <person name="Maurya I.K."/>
            <person name="Joshi N.K."/>
            <person name="Srivastava A.K."/>
        </authorList>
    </citation>
    <scope>NUCLEOTIDE SEQUENCE [LARGE SCALE GENOMIC DNA]</scope>
    <source>
        <strain evidence="7 8">YS-16</strain>
    </source>
</reference>
<dbReference type="EMBL" id="VOHS01000040">
    <property type="protein sequence ID" value="TWV95183.1"/>
    <property type="molecule type" value="Genomic_DNA"/>
</dbReference>
<accession>A0A5C6LLJ2</accession>
<evidence type="ECO:0000256" key="3">
    <source>
        <dbReference type="ARBA" id="ARBA00022729"/>
    </source>
</evidence>
<proteinExistence type="inferred from homology"/>
<keyword evidence="3" id="KW-0732">Signal</keyword>
<feature type="domain" description="RagB/SusD" evidence="6">
    <location>
        <begin position="2"/>
        <end position="51"/>
    </location>
</feature>
<protein>
    <submittedName>
        <fullName evidence="7">RagB/SusD family nutrient uptake outer membrane protein</fullName>
    </submittedName>
</protein>
<keyword evidence="5" id="KW-0998">Cell outer membrane</keyword>
<evidence type="ECO:0000256" key="1">
    <source>
        <dbReference type="ARBA" id="ARBA00004442"/>
    </source>
</evidence>
<dbReference type="InterPro" id="IPR011990">
    <property type="entry name" value="TPR-like_helical_dom_sf"/>
</dbReference>
<dbReference type="AlphaFoldDB" id="A0A5C6LLJ2"/>
<keyword evidence="4" id="KW-0472">Membrane</keyword>
<evidence type="ECO:0000256" key="2">
    <source>
        <dbReference type="ARBA" id="ARBA00006275"/>
    </source>
</evidence>
<evidence type="ECO:0000259" key="6">
    <source>
        <dbReference type="Pfam" id="PF07980"/>
    </source>
</evidence>
<evidence type="ECO:0000313" key="8">
    <source>
        <dbReference type="Proteomes" id="UP000318815"/>
    </source>
</evidence>